<evidence type="ECO:0000313" key="2">
    <source>
        <dbReference type="EMBL" id="SVA05288.1"/>
    </source>
</evidence>
<feature type="transmembrane region" description="Helical" evidence="1">
    <location>
        <begin position="21"/>
        <end position="43"/>
    </location>
</feature>
<reference evidence="2" key="1">
    <citation type="submission" date="2018-05" db="EMBL/GenBank/DDBJ databases">
        <authorList>
            <person name="Lanie J.A."/>
            <person name="Ng W.-L."/>
            <person name="Kazmierczak K.M."/>
            <person name="Andrzejewski T.M."/>
            <person name="Davidsen T.M."/>
            <person name="Wayne K.J."/>
            <person name="Tettelin H."/>
            <person name="Glass J.I."/>
            <person name="Rusch D."/>
            <person name="Podicherti R."/>
            <person name="Tsui H.-C.T."/>
            <person name="Winkler M.E."/>
        </authorList>
    </citation>
    <scope>NUCLEOTIDE SEQUENCE</scope>
</reference>
<dbReference type="AlphaFoldDB" id="A0A381SPP6"/>
<dbReference type="EMBL" id="UINC01003323">
    <property type="protein sequence ID" value="SVA05288.1"/>
    <property type="molecule type" value="Genomic_DNA"/>
</dbReference>
<evidence type="ECO:0000256" key="1">
    <source>
        <dbReference type="SAM" id="Phobius"/>
    </source>
</evidence>
<gene>
    <name evidence="2" type="ORF">METZ01_LOCUS58142</name>
</gene>
<name>A0A381SPP6_9ZZZZ</name>
<proteinExistence type="predicted"/>
<keyword evidence="1" id="KW-1133">Transmembrane helix</keyword>
<keyword evidence="1" id="KW-0812">Transmembrane</keyword>
<accession>A0A381SPP6</accession>
<sequence>MQNLLKNYLALLRNLREKTPLLFVMHVFFVGAAVLILLLVLLISGLRILT</sequence>
<protein>
    <submittedName>
        <fullName evidence="2">Uncharacterized protein</fullName>
    </submittedName>
</protein>
<organism evidence="2">
    <name type="scientific">marine metagenome</name>
    <dbReference type="NCBI Taxonomy" id="408172"/>
    <lineage>
        <taxon>unclassified sequences</taxon>
        <taxon>metagenomes</taxon>
        <taxon>ecological metagenomes</taxon>
    </lineage>
</organism>
<keyword evidence="1" id="KW-0472">Membrane</keyword>